<feature type="region of interest" description="Disordered" evidence="1">
    <location>
        <begin position="662"/>
        <end position="684"/>
    </location>
</feature>
<feature type="region of interest" description="Disordered" evidence="1">
    <location>
        <begin position="626"/>
        <end position="650"/>
    </location>
</feature>
<feature type="compositionally biased region" description="Polar residues" evidence="1">
    <location>
        <begin position="627"/>
        <end position="636"/>
    </location>
</feature>
<dbReference type="Proteomes" id="UP000799437">
    <property type="component" value="Unassembled WGS sequence"/>
</dbReference>
<keyword evidence="3" id="KW-1185">Reference proteome</keyword>
<accession>A0A6A6VQN5</accession>
<sequence length="785" mass="88952">MAQSSHQDSIARHEVDILQERTAKFLGKARVLLDSLQFPKQVLVDLQRHNVDRLKRVFELEGCRRLEPDRHIPALIDAKDLQSALEYTATDHVTSETLLDNPDALPPLLKLPSHLSIECLRGKHRVTAAKETSVLEATDRWWIVDLYSAGRFMSLPAVRGLTCIDLGAEGQRELVEQYCNSHNFTDGSVYIRILRYRASRQELAEKQWWARLTKSKRNILKRFLRHPKLASGFAKLCKFEALLVHGFRIGTLLEIMSSRLDEEILCYLNHISAIWSAIIGGDSEHRHALDSQTVASLQSKAPGVYSSEYSALRQDIEQGTIFSLLKRSKNQAKILQNLITIMYPIPTLVTLRKDLRYLDACARAVRQAVLGPKTQLQSSFSEAVRKCFTNVNQKDGYFCLQLRDSSLIYCKSSESYGPFETGYRQLHLYAMRNILHLNSGLPRQHRRCAKQRREQDPFAWVAFGELAFQLGFDSEEIQRLRARNFQRELVAAMLPSSQYENLESVIDDILQRLRSAKRKAPSPVEEISTNAHDSVEDPTFRCGWITETDYEATRQHLYLNILASDVPAPQGAISSLQVRKRVYELFFGTLDVAPCFSHEAQDDSAIGAVSIAQSVYDPNKRRKLSSGLAQSASLPDSQVPPAPELVGGQRDTISQSIDLAVRNDRESTLDPKSRSIENGAQQGRFLPQKAHATSQRTVEVCVFNDSKWNRKRTELGRSELEAFVTTLLDSDGDVHLYDADGYGLTVGNCFDSASRHSDKTVYVASRNLDRHLLPRYHVIDENEEL</sequence>
<dbReference type="InterPro" id="IPR022198">
    <property type="entry name" value="DUF3723"/>
</dbReference>
<reference evidence="2" key="1">
    <citation type="journal article" date="2020" name="Stud. Mycol.">
        <title>101 Dothideomycetes genomes: a test case for predicting lifestyles and emergence of pathogens.</title>
        <authorList>
            <person name="Haridas S."/>
            <person name="Albert R."/>
            <person name="Binder M."/>
            <person name="Bloem J."/>
            <person name="Labutti K."/>
            <person name="Salamov A."/>
            <person name="Andreopoulos B."/>
            <person name="Baker S."/>
            <person name="Barry K."/>
            <person name="Bills G."/>
            <person name="Bluhm B."/>
            <person name="Cannon C."/>
            <person name="Castanera R."/>
            <person name="Culley D."/>
            <person name="Daum C."/>
            <person name="Ezra D."/>
            <person name="Gonzalez J."/>
            <person name="Henrissat B."/>
            <person name="Kuo A."/>
            <person name="Liang C."/>
            <person name="Lipzen A."/>
            <person name="Lutzoni F."/>
            <person name="Magnuson J."/>
            <person name="Mondo S."/>
            <person name="Nolan M."/>
            <person name="Ohm R."/>
            <person name="Pangilinan J."/>
            <person name="Park H.-J."/>
            <person name="Ramirez L."/>
            <person name="Alfaro M."/>
            <person name="Sun H."/>
            <person name="Tritt A."/>
            <person name="Yoshinaga Y."/>
            <person name="Zwiers L.-H."/>
            <person name="Turgeon B."/>
            <person name="Goodwin S."/>
            <person name="Spatafora J."/>
            <person name="Crous P."/>
            <person name="Grigoriev I."/>
        </authorList>
    </citation>
    <scope>NUCLEOTIDE SEQUENCE</scope>
    <source>
        <strain evidence="2">CBS 121739</strain>
    </source>
</reference>
<evidence type="ECO:0000313" key="2">
    <source>
        <dbReference type="EMBL" id="KAF2752513.1"/>
    </source>
</evidence>
<dbReference type="GeneID" id="54484018"/>
<dbReference type="AlphaFoldDB" id="A0A6A6VQN5"/>
<dbReference type="OrthoDB" id="5421195at2759"/>
<dbReference type="EMBL" id="ML996613">
    <property type="protein sequence ID" value="KAF2752513.1"/>
    <property type="molecule type" value="Genomic_DNA"/>
</dbReference>
<feature type="compositionally biased region" description="Basic and acidic residues" evidence="1">
    <location>
        <begin position="662"/>
        <end position="675"/>
    </location>
</feature>
<dbReference type="Pfam" id="PF12520">
    <property type="entry name" value="DUF3723"/>
    <property type="match status" value="1"/>
</dbReference>
<organism evidence="2 3">
    <name type="scientific">Pseudovirgaria hyperparasitica</name>
    <dbReference type="NCBI Taxonomy" id="470096"/>
    <lineage>
        <taxon>Eukaryota</taxon>
        <taxon>Fungi</taxon>
        <taxon>Dikarya</taxon>
        <taxon>Ascomycota</taxon>
        <taxon>Pezizomycotina</taxon>
        <taxon>Dothideomycetes</taxon>
        <taxon>Dothideomycetes incertae sedis</taxon>
        <taxon>Acrospermales</taxon>
        <taxon>Acrospermaceae</taxon>
        <taxon>Pseudovirgaria</taxon>
    </lineage>
</organism>
<gene>
    <name evidence="2" type="ORF">EJ05DRAFT_471316</name>
</gene>
<evidence type="ECO:0000256" key="1">
    <source>
        <dbReference type="SAM" id="MobiDB-lite"/>
    </source>
</evidence>
<name>A0A6A6VQN5_9PEZI</name>
<proteinExistence type="predicted"/>
<evidence type="ECO:0000313" key="3">
    <source>
        <dbReference type="Proteomes" id="UP000799437"/>
    </source>
</evidence>
<dbReference type="RefSeq" id="XP_033594971.1">
    <property type="nucleotide sequence ID" value="XM_033742964.1"/>
</dbReference>
<protein>
    <submittedName>
        <fullName evidence="2">Uncharacterized protein</fullName>
    </submittedName>
</protein>